<feature type="compositionally biased region" description="Polar residues" evidence="1">
    <location>
        <begin position="453"/>
        <end position="468"/>
    </location>
</feature>
<feature type="compositionally biased region" description="Basic and acidic residues" evidence="1">
    <location>
        <begin position="174"/>
        <end position="191"/>
    </location>
</feature>
<feature type="compositionally biased region" description="Basic and acidic residues" evidence="1">
    <location>
        <begin position="691"/>
        <end position="704"/>
    </location>
</feature>
<comment type="caution">
    <text evidence="2">The sequence shown here is derived from an EMBL/GenBank/DDBJ whole genome shotgun (WGS) entry which is preliminary data.</text>
</comment>
<sequence length="753" mass="81155">MDVGLSVVEPQMEQEDYFLDLDADAEVEDFDFKLDGAYDTGVQYDPTAASAGDSTNQAADFEIGYEDDEGQAALIDDEHTHAIEVAVQDVNGEIGMDYQDEIGYEDEEPTATGAAETDVADKPEVEEANALDLEISASGPEEHDDSHQVFNDQTGIPKPKPEEAAVEDPTPKGPSEELMLHDDLGDHKEDMSGSGGHPSPSITSVNDESINQSPIPVHGSKSVVDNLESGNVDNKNSLPEFPGIEVHYDGGQYSLFGTPADDPDSYFLPDTKELDGPLTQFLASLRAVVSDEITAEDELVVRLGTLSFEFGEKSSNRFLRRSLRDILDSYAAIASKQAGSSQSLVLTLLIRRDCEDLFLELLEKAGILESSSATAYLTGDFENVDKASQPGAGGDEHPYRGSSIDDYSEKYEDEGEDHAASMVHDSSVQTTANEMQTGLDESRENGDDFAGETSDQQTNPSGPASVDSTRLEPNGEINYEEEYQEVQFEDYDNAEDVEEGGEDYADEDIDISGEPEDEEFAADEISFEIAPPFGQGQDDHNNLGDETGGQANNDMGTAAATTAAANTVATTAPGLTSNDDEGNFALDADPGLATIQKQEGGDDFTDAFDIMEDAGHDAEEADSPQHGGLHQDTTEFSGSSGLASNSPLNGAHASLTQEALSSYTSRTSTINGDEIDYDETNTANESLLETETPHQEVKSIGHDNDEIDWENDGDEEEEEQAVAPTSPSISGKRSRTDEVEGLVDETDYKRRRT</sequence>
<feature type="region of interest" description="Disordered" evidence="1">
    <location>
        <begin position="530"/>
        <end position="753"/>
    </location>
</feature>
<feature type="compositionally biased region" description="Polar residues" evidence="1">
    <location>
        <begin position="634"/>
        <end position="671"/>
    </location>
</feature>
<proteinExistence type="predicted"/>
<gene>
    <name evidence="2" type="ORF">B0T25DRAFT_146187</name>
</gene>
<feature type="compositionally biased region" description="Polar residues" evidence="1">
    <location>
        <begin position="200"/>
        <end position="214"/>
    </location>
</feature>
<evidence type="ECO:0000313" key="2">
    <source>
        <dbReference type="EMBL" id="KAK3357074.1"/>
    </source>
</evidence>
<feature type="compositionally biased region" description="Low complexity" evidence="1">
    <location>
        <begin position="557"/>
        <end position="572"/>
    </location>
</feature>
<feature type="compositionally biased region" description="Acidic residues" evidence="1">
    <location>
        <begin position="478"/>
        <end position="510"/>
    </location>
</feature>
<name>A0AAJ0MFT5_9PEZI</name>
<reference evidence="2" key="2">
    <citation type="submission" date="2023-06" db="EMBL/GenBank/DDBJ databases">
        <authorList>
            <consortium name="Lawrence Berkeley National Laboratory"/>
            <person name="Haridas S."/>
            <person name="Hensen N."/>
            <person name="Bonometti L."/>
            <person name="Westerberg I."/>
            <person name="Brannstrom I.O."/>
            <person name="Guillou S."/>
            <person name="Cros-Aarteil S."/>
            <person name="Calhoun S."/>
            <person name="Kuo A."/>
            <person name="Mondo S."/>
            <person name="Pangilinan J."/>
            <person name="Riley R."/>
            <person name="Labutti K."/>
            <person name="Andreopoulos B."/>
            <person name="Lipzen A."/>
            <person name="Chen C."/>
            <person name="Yanf M."/>
            <person name="Daum C."/>
            <person name="Ng V."/>
            <person name="Clum A."/>
            <person name="Steindorff A."/>
            <person name="Ohm R."/>
            <person name="Martin F."/>
            <person name="Silar P."/>
            <person name="Natvig D."/>
            <person name="Lalanne C."/>
            <person name="Gautier V."/>
            <person name="Ament-Velasquez S.L."/>
            <person name="Kruys A."/>
            <person name="Hutchinson M.I."/>
            <person name="Powell A.J."/>
            <person name="Barry K."/>
            <person name="Miller A.N."/>
            <person name="Grigoriev I.V."/>
            <person name="Debuchy R."/>
            <person name="Gladieux P."/>
            <person name="Thoren M.H."/>
            <person name="Johannesson H."/>
        </authorList>
    </citation>
    <scope>NUCLEOTIDE SEQUENCE</scope>
    <source>
        <strain evidence="2">CBS 955.72</strain>
    </source>
</reference>
<dbReference type="Proteomes" id="UP001275084">
    <property type="component" value="Unassembled WGS sequence"/>
</dbReference>
<dbReference type="EMBL" id="JAUIQD010000003">
    <property type="protein sequence ID" value="KAK3357074.1"/>
    <property type="molecule type" value="Genomic_DNA"/>
</dbReference>
<keyword evidence="3" id="KW-1185">Reference proteome</keyword>
<feature type="compositionally biased region" description="Acidic residues" evidence="1">
    <location>
        <begin position="705"/>
        <end position="720"/>
    </location>
</feature>
<organism evidence="2 3">
    <name type="scientific">Lasiosphaeria hispida</name>
    <dbReference type="NCBI Taxonomy" id="260671"/>
    <lineage>
        <taxon>Eukaryota</taxon>
        <taxon>Fungi</taxon>
        <taxon>Dikarya</taxon>
        <taxon>Ascomycota</taxon>
        <taxon>Pezizomycotina</taxon>
        <taxon>Sordariomycetes</taxon>
        <taxon>Sordariomycetidae</taxon>
        <taxon>Sordariales</taxon>
        <taxon>Lasiosphaeriaceae</taxon>
        <taxon>Lasiosphaeria</taxon>
    </lineage>
</organism>
<evidence type="ECO:0000256" key="1">
    <source>
        <dbReference type="SAM" id="MobiDB-lite"/>
    </source>
</evidence>
<reference evidence="2" key="1">
    <citation type="journal article" date="2023" name="Mol. Phylogenet. Evol.">
        <title>Genome-scale phylogeny and comparative genomics of the fungal order Sordariales.</title>
        <authorList>
            <person name="Hensen N."/>
            <person name="Bonometti L."/>
            <person name="Westerberg I."/>
            <person name="Brannstrom I.O."/>
            <person name="Guillou S."/>
            <person name="Cros-Aarteil S."/>
            <person name="Calhoun S."/>
            <person name="Haridas S."/>
            <person name="Kuo A."/>
            <person name="Mondo S."/>
            <person name="Pangilinan J."/>
            <person name="Riley R."/>
            <person name="LaButti K."/>
            <person name="Andreopoulos B."/>
            <person name="Lipzen A."/>
            <person name="Chen C."/>
            <person name="Yan M."/>
            <person name="Daum C."/>
            <person name="Ng V."/>
            <person name="Clum A."/>
            <person name="Steindorff A."/>
            <person name="Ohm R.A."/>
            <person name="Martin F."/>
            <person name="Silar P."/>
            <person name="Natvig D.O."/>
            <person name="Lalanne C."/>
            <person name="Gautier V."/>
            <person name="Ament-Velasquez S.L."/>
            <person name="Kruys A."/>
            <person name="Hutchinson M.I."/>
            <person name="Powell A.J."/>
            <person name="Barry K."/>
            <person name="Miller A.N."/>
            <person name="Grigoriev I.V."/>
            <person name="Debuchy R."/>
            <person name="Gladieux P."/>
            <person name="Hiltunen Thoren M."/>
            <person name="Johannesson H."/>
        </authorList>
    </citation>
    <scope>NUCLEOTIDE SEQUENCE</scope>
    <source>
        <strain evidence="2">CBS 955.72</strain>
    </source>
</reference>
<feature type="region of interest" description="Disordered" evidence="1">
    <location>
        <begin position="386"/>
        <end position="510"/>
    </location>
</feature>
<feature type="compositionally biased region" description="Acidic residues" evidence="1">
    <location>
        <begin position="601"/>
        <end position="612"/>
    </location>
</feature>
<feature type="compositionally biased region" description="Polar residues" evidence="1">
    <location>
        <begin position="680"/>
        <end position="689"/>
    </location>
</feature>
<accession>A0AAJ0MFT5</accession>
<evidence type="ECO:0000313" key="3">
    <source>
        <dbReference type="Proteomes" id="UP001275084"/>
    </source>
</evidence>
<protein>
    <submittedName>
        <fullName evidence="2">Uncharacterized protein</fullName>
    </submittedName>
</protein>
<feature type="region of interest" description="Disordered" evidence="1">
    <location>
        <begin position="138"/>
        <end position="223"/>
    </location>
</feature>
<dbReference type="AlphaFoldDB" id="A0AAJ0MFT5"/>
<feature type="compositionally biased region" description="Polar residues" evidence="1">
    <location>
        <begin position="424"/>
        <end position="436"/>
    </location>
</feature>